<sequence length="357" mass="39634">MGKILKATNQFATKLSAPPKFTISGIKSLLITTSFSNCQNNGGRYQNDIKFSAQINPVTHGRKNNLPSIHYRYVILILLSISVFLMTDRWTERGDFTQYLSNAATMTSLLLGVVPIFHSFISNSNMPNSLGSVSEVSKDVGKVGEKIAEHHQNSGELIVAGAKSAQAFEEVSREITGNLQNFHVLLKDMDSKNIAMRALMEGIPSKFSQLEARFNQVADSVEKQEQVAAPPGQANQWNLTMFVSRSGDAENFITYACILHAEQDKILDVQKVCEILEFGNAAVLNSFIRCLDSADLITLITSETGNMTYHVSTDTDVKAGDYAELIVEDIKKHHTNKKAEELFKSLDNLKDYAFQRN</sequence>
<dbReference type="EMBL" id="SGFE01000002">
    <property type="protein sequence ID" value="RZI33438.1"/>
    <property type="molecule type" value="Genomic_DNA"/>
</dbReference>
<organism evidence="2 3">
    <name type="scientific">Pseudomonas orientalis</name>
    <dbReference type="NCBI Taxonomy" id="76758"/>
    <lineage>
        <taxon>Bacteria</taxon>
        <taxon>Pseudomonadati</taxon>
        <taxon>Pseudomonadota</taxon>
        <taxon>Gammaproteobacteria</taxon>
        <taxon>Pseudomonadales</taxon>
        <taxon>Pseudomonadaceae</taxon>
        <taxon>Pseudomonas</taxon>
    </lineage>
</organism>
<feature type="transmembrane region" description="Helical" evidence="1">
    <location>
        <begin position="69"/>
        <end position="87"/>
    </location>
</feature>
<comment type="caution">
    <text evidence="2">The sequence shown here is derived from an EMBL/GenBank/DDBJ whole genome shotgun (WGS) entry which is preliminary data.</text>
</comment>
<keyword evidence="1" id="KW-0472">Membrane</keyword>
<dbReference type="AlphaFoldDB" id="A0A4Q7D5U9"/>
<proteinExistence type="predicted"/>
<dbReference type="Proteomes" id="UP000293369">
    <property type="component" value="Unassembled WGS sequence"/>
</dbReference>
<keyword evidence="1" id="KW-0812">Transmembrane</keyword>
<protein>
    <submittedName>
        <fullName evidence="2">Uncharacterized protein</fullName>
    </submittedName>
</protein>
<evidence type="ECO:0000313" key="2">
    <source>
        <dbReference type="EMBL" id="RZI33438.1"/>
    </source>
</evidence>
<gene>
    <name evidence="2" type="ORF">EUX57_01495</name>
</gene>
<feature type="transmembrane region" description="Helical" evidence="1">
    <location>
        <begin position="99"/>
        <end position="121"/>
    </location>
</feature>
<reference evidence="2 3" key="1">
    <citation type="submission" date="2019-02" db="EMBL/GenBank/DDBJ databases">
        <title>Pseudomonas spp from wheat grain.</title>
        <authorList>
            <person name="Cho G.-S."/>
            <person name="Franz C.M.A.P."/>
        </authorList>
    </citation>
    <scope>NUCLEOTIDE SEQUENCE [LARGE SCALE GENOMIC DNA]</scope>
    <source>
        <strain evidence="2 3">133NRW</strain>
    </source>
</reference>
<accession>A0A4Q7D5U9</accession>
<name>A0A4Q7D5U9_9PSED</name>
<keyword evidence="1" id="KW-1133">Transmembrane helix</keyword>
<dbReference type="RefSeq" id="WP_130137931.1">
    <property type="nucleotide sequence ID" value="NZ_SGFE01000002.1"/>
</dbReference>
<evidence type="ECO:0000313" key="3">
    <source>
        <dbReference type="Proteomes" id="UP000293369"/>
    </source>
</evidence>
<evidence type="ECO:0000256" key="1">
    <source>
        <dbReference type="SAM" id="Phobius"/>
    </source>
</evidence>